<sequence>MIMTQALNSKILLSGNANAMMSPVNIQQGKMYYGDRGMEFRANTRGGYIQIPWKSVKSVSMEIILKFYYRGFFVTTTDGKTFEFVGGKAKQAVNVFRDHLKPEQIMRRKGVMERKRK</sequence>
<dbReference type="Proteomes" id="UP001215461">
    <property type="component" value="Unassembled WGS sequence"/>
</dbReference>
<dbReference type="AlphaFoldDB" id="A0ABD4XLD7"/>
<dbReference type="Pfam" id="PF06115">
    <property type="entry name" value="DUF956"/>
    <property type="match status" value="1"/>
</dbReference>
<proteinExistence type="predicted"/>
<organism evidence="1 2">
    <name type="scientific">Weissella paramesenteroides</name>
    <name type="common">Leuconostoc paramesenteroides</name>
    <dbReference type="NCBI Taxonomy" id="1249"/>
    <lineage>
        <taxon>Bacteria</taxon>
        <taxon>Bacillati</taxon>
        <taxon>Bacillota</taxon>
        <taxon>Bacilli</taxon>
        <taxon>Lactobacillales</taxon>
        <taxon>Lactobacillaceae</taxon>
        <taxon>Weissella</taxon>
    </lineage>
</organism>
<dbReference type="InterPro" id="IPR010360">
    <property type="entry name" value="DUF956"/>
</dbReference>
<evidence type="ECO:0000313" key="1">
    <source>
        <dbReference type="EMBL" id="MDF8371907.1"/>
    </source>
</evidence>
<evidence type="ECO:0000313" key="2">
    <source>
        <dbReference type="Proteomes" id="UP001215461"/>
    </source>
</evidence>
<accession>A0ABD4XLD7</accession>
<gene>
    <name evidence="1" type="ORF">G9403_09765</name>
</gene>
<name>A0ABD4XLD7_WEIPA</name>
<dbReference type="EMBL" id="JAANXN010000016">
    <property type="protein sequence ID" value="MDF8371907.1"/>
    <property type="molecule type" value="Genomic_DNA"/>
</dbReference>
<comment type="caution">
    <text evidence="1">The sequence shown here is derived from an EMBL/GenBank/DDBJ whole genome shotgun (WGS) entry which is preliminary data.</text>
</comment>
<reference evidence="1 2" key="1">
    <citation type="submission" date="2020-03" db="EMBL/GenBank/DDBJ databases">
        <title>Comparative genomics of Weissella paramesenteroides.</title>
        <authorList>
            <person name="Kant R."/>
            <person name="Takala T."/>
            <person name="Saris P."/>
        </authorList>
    </citation>
    <scope>NUCLEOTIDE SEQUENCE [LARGE SCALE GENOMIC DNA]</scope>
    <source>
        <strain evidence="1 2">SJ27-4</strain>
    </source>
</reference>
<protein>
    <submittedName>
        <fullName evidence="1">DUF956 family protein</fullName>
    </submittedName>
</protein>